<accession>A0A4D6HBE4</accession>
<dbReference type="Proteomes" id="UP000296706">
    <property type="component" value="Chromosome"/>
</dbReference>
<dbReference type="Pfam" id="PF26263">
    <property type="entry name" value="DUF8067"/>
    <property type="match status" value="1"/>
</dbReference>
<dbReference type="KEGG" id="hsn:DV733_06715"/>
<protein>
    <submittedName>
        <fullName evidence="1">Uncharacterized protein</fullName>
    </submittedName>
</protein>
<dbReference type="AlphaFoldDB" id="A0A4D6HBE4"/>
<proteinExistence type="predicted"/>
<reference evidence="1 2" key="1">
    <citation type="journal article" date="2019" name="Nat. Commun.">
        <title>A new type of DNA phosphorothioation-based antiviral system in archaea.</title>
        <authorList>
            <person name="Xiong L."/>
            <person name="Liu S."/>
            <person name="Chen S."/>
            <person name="Xiao Y."/>
            <person name="Zhu B."/>
            <person name="Gao Y."/>
            <person name="Zhang Y."/>
            <person name="Chen B."/>
            <person name="Luo J."/>
            <person name="Deng Z."/>
            <person name="Chen X."/>
            <person name="Wang L."/>
            <person name="Chen S."/>
        </authorList>
    </citation>
    <scope>NUCLEOTIDE SEQUENCE [LARGE SCALE GENOMIC DNA]</scope>
    <source>
        <strain evidence="1 2">CBA1105</strain>
    </source>
</reference>
<organism evidence="1 2">
    <name type="scientific">Halapricum salinum</name>
    <dbReference type="NCBI Taxonomy" id="1457250"/>
    <lineage>
        <taxon>Archaea</taxon>
        <taxon>Methanobacteriati</taxon>
        <taxon>Methanobacteriota</taxon>
        <taxon>Stenosarchaea group</taxon>
        <taxon>Halobacteria</taxon>
        <taxon>Halobacteriales</taxon>
        <taxon>Haloarculaceae</taxon>
        <taxon>Halapricum</taxon>
    </lineage>
</organism>
<dbReference type="STRING" id="1457250.GCA_000755225_00141"/>
<evidence type="ECO:0000313" key="2">
    <source>
        <dbReference type="Proteomes" id="UP000296706"/>
    </source>
</evidence>
<dbReference type="NCBIfam" id="NF041415">
    <property type="entry name" value="halo_CC_star"/>
    <property type="match status" value="1"/>
</dbReference>
<evidence type="ECO:0000313" key="1">
    <source>
        <dbReference type="EMBL" id="QCC50955.1"/>
    </source>
</evidence>
<dbReference type="GeneID" id="39847541"/>
<dbReference type="EMBL" id="CP031310">
    <property type="protein sequence ID" value="QCC50955.1"/>
    <property type="molecule type" value="Genomic_DNA"/>
</dbReference>
<sequence length="62" mass="6652">MLLSTTDEDVLAAAEALGEELTQTQSEATESEFETILEECTEAISEEIGIRYDDACDTGGCC</sequence>
<keyword evidence="2" id="KW-1185">Reference proteome</keyword>
<dbReference type="InterPro" id="IPR058380">
    <property type="entry name" value="DUF8067"/>
</dbReference>
<name>A0A4D6HBE4_9EURY</name>
<dbReference type="RefSeq" id="WP_049995493.1">
    <property type="nucleotide sequence ID" value="NZ_CP031310.1"/>
</dbReference>
<gene>
    <name evidence="1" type="ORF">DV733_06715</name>
</gene>